<organism evidence="2">
    <name type="scientific">uncultured Acetobacteraceae bacterium</name>
    <dbReference type="NCBI Taxonomy" id="169975"/>
    <lineage>
        <taxon>Bacteria</taxon>
        <taxon>Pseudomonadati</taxon>
        <taxon>Pseudomonadota</taxon>
        <taxon>Alphaproteobacteria</taxon>
        <taxon>Acetobacterales</taxon>
        <taxon>Acetobacteraceae</taxon>
        <taxon>environmental samples</taxon>
    </lineage>
</organism>
<evidence type="ECO:0000313" key="2">
    <source>
        <dbReference type="EMBL" id="CAA9218738.1"/>
    </source>
</evidence>
<accession>A0A6J4HAA7</accession>
<feature type="region of interest" description="Disordered" evidence="1">
    <location>
        <begin position="1"/>
        <end position="125"/>
    </location>
</feature>
<sequence>MACPAPPHGRSGAGRRGRLRGRRSAPFGCVGIARSPRRVARSRGATDRADGRARAWGARLGPAVPSALSAALRPEPEKGRCGGRSPGHRTRARALVVTAQDGTAPHPRRRPSPGGPRGGRRACRC</sequence>
<protein>
    <submittedName>
        <fullName evidence="2">Uncharacterized protein</fullName>
    </submittedName>
</protein>
<feature type="compositionally biased region" description="Low complexity" evidence="1">
    <location>
        <begin position="54"/>
        <end position="63"/>
    </location>
</feature>
<feature type="compositionally biased region" description="Basic and acidic residues" evidence="1">
    <location>
        <begin position="44"/>
        <end position="53"/>
    </location>
</feature>
<evidence type="ECO:0000256" key="1">
    <source>
        <dbReference type="SAM" id="MobiDB-lite"/>
    </source>
</evidence>
<proteinExistence type="predicted"/>
<reference evidence="2" key="1">
    <citation type="submission" date="2020-02" db="EMBL/GenBank/DDBJ databases">
        <authorList>
            <person name="Meier V. D."/>
        </authorList>
    </citation>
    <scope>NUCLEOTIDE SEQUENCE</scope>
    <source>
        <strain evidence="2">AVDCRST_MAG08</strain>
    </source>
</reference>
<dbReference type="AlphaFoldDB" id="A0A6J4HAA7"/>
<dbReference type="EMBL" id="CADCTG010000054">
    <property type="protein sequence ID" value="CAA9218738.1"/>
    <property type="molecule type" value="Genomic_DNA"/>
</dbReference>
<feature type="compositionally biased region" description="Basic residues" evidence="1">
    <location>
        <begin position="13"/>
        <end position="23"/>
    </location>
</feature>
<name>A0A6J4HAA7_9PROT</name>
<gene>
    <name evidence="2" type="ORF">AVDCRST_MAG08-529</name>
</gene>